<comment type="catalytic activity">
    <reaction evidence="7">
        <text>L-aspartate + L-glutamine + ATP + H2O = L-asparagine + L-glutamate + AMP + diphosphate + H(+)</text>
        <dbReference type="Rhea" id="RHEA:12228"/>
        <dbReference type="ChEBI" id="CHEBI:15377"/>
        <dbReference type="ChEBI" id="CHEBI:15378"/>
        <dbReference type="ChEBI" id="CHEBI:29985"/>
        <dbReference type="ChEBI" id="CHEBI:29991"/>
        <dbReference type="ChEBI" id="CHEBI:30616"/>
        <dbReference type="ChEBI" id="CHEBI:33019"/>
        <dbReference type="ChEBI" id="CHEBI:58048"/>
        <dbReference type="ChEBI" id="CHEBI:58359"/>
        <dbReference type="ChEBI" id="CHEBI:456215"/>
        <dbReference type="EC" id="6.3.5.4"/>
    </reaction>
</comment>
<evidence type="ECO:0000256" key="5">
    <source>
        <dbReference type="ARBA" id="ARBA00022840"/>
    </source>
</evidence>
<dbReference type="eggNOG" id="COG0367">
    <property type="taxonomic scope" value="Bacteria"/>
</dbReference>
<evidence type="ECO:0000256" key="4">
    <source>
        <dbReference type="ARBA" id="ARBA00022741"/>
    </source>
</evidence>
<comment type="pathway">
    <text evidence="1">Amino-acid biosynthesis; L-asparagine biosynthesis; L-asparagine from L-aspartate (L-Gln route): step 1/1.</text>
</comment>
<dbReference type="PANTHER" id="PTHR43284:SF1">
    <property type="entry name" value="ASPARAGINE SYNTHETASE"/>
    <property type="match status" value="1"/>
</dbReference>
<keyword evidence="4 8" id="KW-0547">Nucleotide-binding</keyword>
<keyword evidence="6" id="KW-0315">Glutamine amidotransferase</keyword>
<name>G2KLX4_MICAA</name>
<dbReference type="NCBIfam" id="TIGR01536">
    <property type="entry name" value="asn_synth_AEB"/>
    <property type="match status" value="1"/>
</dbReference>
<feature type="binding site" evidence="8">
    <location>
        <position position="136"/>
    </location>
    <ligand>
        <name>L-glutamine</name>
        <dbReference type="ChEBI" id="CHEBI:58359"/>
    </ligand>
</feature>
<protein>
    <recommendedName>
        <fullName evidence="3">asparagine synthase (glutamine-hydrolyzing)</fullName>
        <ecNumber evidence="3">6.3.5.4</ecNumber>
    </recommendedName>
</protein>
<dbReference type="CDD" id="cd00712">
    <property type="entry name" value="AsnB"/>
    <property type="match status" value="1"/>
</dbReference>
<dbReference type="InterPro" id="IPR051786">
    <property type="entry name" value="ASN_synthetase/amidase"/>
</dbReference>
<keyword evidence="10" id="KW-0436">Ligase</keyword>
<reference evidence="10 11" key="1">
    <citation type="journal article" date="2011" name="BMC Genomics">
        <title>Genomic insights into an obligate epibiotic bacterial predator: Micavibrio aeruginosavorus ARL-13.</title>
        <authorList>
            <person name="Wang Z."/>
            <person name="Kadouri D."/>
            <person name="Wu M."/>
        </authorList>
    </citation>
    <scope>NUCLEOTIDE SEQUENCE [LARGE SCALE GENOMIC DNA]</scope>
    <source>
        <strain evidence="10 11">ARL-13</strain>
    </source>
</reference>
<dbReference type="GO" id="GO:0006529">
    <property type="term" value="P:asparagine biosynthetic process"/>
    <property type="evidence" value="ECO:0007669"/>
    <property type="project" value="InterPro"/>
</dbReference>
<dbReference type="AlphaFoldDB" id="G2KLX4"/>
<dbReference type="OrthoDB" id="9763290at2"/>
<evidence type="ECO:0000256" key="1">
    <source>
        <dbReference type="ARBA" id="ARBA00005187"/>
    </source>
</evidence>
<evidence type="ECO:0000259" key="9">
    <source>
        <dbReference type="PROSITE" id="PS51278"/>
    </source>
</evidence>
<evidence type="ECO:0000256" key="7">
    <source>
        <dbReference type="ARBA" id="ARBA00048741"/>
    </source>
</evidence>
<dbReference type="PIRSF" id="PIRSF001589">
    <property type="entry name" value="Asn_synthetase_glu-h"/>
    <property type="match status" value="1"/>
</dbReference>
<dbReference type="InterPro" id="IPR001962">
    <property type="entry name" value="Asn_synthase"/>
</dbReference>
<gene>
    <name evidence="10" type="ordered locus">MICA_1023</name>
</gene>
<dbReference type="PROSITE" id="PS51278">
    <property type="entry name" value="GATASE_TYPE_2"/>
    <property type="match status" value="1"/>
</dbReference>
<dbReference type="Pfam" id="PF13537">
    <property type="entry name" value="GATase_7"/>
    <property type="match status" value="1"/>
</dbReference>
<dbReference type="SUPFAM" id="SSF56235">
    <property type="entry name" value="N-terminal nucleophile aminohydrolases (Ntn hydrolases)"/>
    <property type="match status" value="1"/>
</dbReference>
<dbReference type="HOGENOM" id="CLU_014658_3_3_5"/>
<dbReference type="Gene3D" id="3.60.20.10">
    <property type="entry name" value="Glutamine Phosphoribosylpyrophosphate, subunit 1, domain 1"/>
    <property type="match status" value="1"/>
</dbReference>
<dbReference type="EC" id="6.3.5.4" evidence="3"/>
<evidence type="ECO:0000256" key="6">
    <source>
        <dbReference type="ARBA" id="ARBA00022962"/>
    </source>
</evidence>
<dbReference type="InterPro" id="IPR017932">
    <property type="entry name" value="GATase_2_dom"/>
</dbReference>
<evidence type="ECO:0000256" key="3">
    <source>
        <dbReference type="ARBA" id="ARBA00012737"/>
    </source>
</evidence>
<dbReference type="Proteomes" id="UP000009286">
    <property type="component" value="Chromosome"/>
</dbReference>
<comment type="similarity">
    <text evidence="2">Belongs to the asparagine synthetase family.</text>
</comment>
<dbReference type="GO" id="GO:0005524">
    <property type="term" value="F:ATP binding"/>
    <property type="evidence" value="ECO:0007669"/>
    <property type="project" value="UniProtKB-KW"/>
</dbReference>
<dbReference type="InterPro" id="IPR033738">
    <property type="entry name" value="AsnB_N"/>
</dbReference>
<dbReference type="KEGG" id="mai:MICA_1023"/>
<dbReference type="GO" id="GO:0004066">
    <property type="term" value="F:asparagine synthase (glutamine-hydrolyzing) activity"/>
    <property type="evidence" value="ECO:0007669"/>
    <property type="project" value="UniProtKB-EC"/>
</dbReference>
<dbReference type="SUPFAM" id="SSF52402">
    <property type="entry name" value="Adenine nucleotide alpha hydrolases-like"/>
    <property type="match status" value="1"/>
</dbReference>
<feature type="domain" description="Glutamine amidotransferase type-2" evidence="9">
    <location>
        <begin position="2"/>
        <end position="251"/>
    </location>
</feature>
<evidence type="ECO:0000313" key="11">
    <source>
        <dbReference type="Proteomes" id="UP000009286"/>
    </source>
</evidence>
<dbReference type="EMBL" id="CP002382">
    <property type="protein sequence ID" value="AEP09353.1"/>
    <property type="molecule type" value="Genomic_DNA"/>
</dbReference>
<sequence length="667" mass="76126">MCGISGFIASNTLPIDNLRDATNIIRHRGPDDEGFVFFSDKSDVPLVLSGPDTPVPVAEKTPAWFPQEQYIENKAAARVGFGHRRLSILDLSPLGHQPMSYSNGRYWITYNGEVYNYLEIRTELQALGHEFVSRTDTEVILAAYAQWGKECLSKFNGMWSFAIFDRDDNKIFLARDRFGVKPLYYWLSPKNDFYFGSEIKQFTALPDWDAVVNKQRAYDFLVWGITDHTDETLFQGVFHIRPGHYAEIKASDAVPHVSGRINTVKWYEISKTKFSVPMAQAAEEFHSLLKQSVGVRLRSDVAVGSCLSGGLDSSSIVCLMQNILQENGANNAQKTFSALSDVEKFNEQRWIEAVVNHAQTEAHYTHPKMDDLFDISRSITWHQDEPFGSTSIFAQWNVFKLAAEEDVRVMLDGQGADEQLFGYHGAMGVRFGALFRSMRWVQLLREFVKVHNIHGYSYRTLIAQFAASVLPQPMQSILRKMLGKTTSVPDWIDWNVLSAMRVSPFKGAEKSVYDYCYAQMTSTNLQMLLHWEDRDSMAHSIESRVPFLDYRVVEFSMGIPDDYKTCNGVTKRILRAGMSGTIPNEIRDRMDKIGFATPEEVWVREAAPDLFRQKMKEAIESSQGILNSNCMNILEDVIAGRKPFSFVIWRMINFGEWMKLFSVRVAR</sequence>
<accession>G2KLX4</accession>
<dbReference type="CDD" id="cd01991">
    <property type="entry name" value="Asn_synthase_B_C"/>
    <property type="match status" value="1"/>
</dbReference>
<dbReference type="InterPro" id="IPR006426">
    <property type="entry name" value="Asn_synth_AEB"/>
</dbReference>
<proteinExistence type="inferred from homology"/>
<dbReference type="STRING" id="856793.MICA_1023"/>
<dbReference type="Gene3D" id="3.40.50.620">
    <property type="entry name" value="HUPs"/>
    <property type="match status" value="1"/>
</dbReference>
<dbReference type="GO" id="GO:0005829">
    <property type="term" value="C:cytosol"/>
    <property type="evidence" value="ECO:0007669"/>
    <property type="project" value="TreeGrafter"/>
</dbReference>
<evidence type="ECO:0000256" key="8">
    <source>
        <dbReference type="PIRSR" id="PIRSR001589-2"/>
    </source>
</evidence>
<dbReference type="PANTHER" id="PTHR43284">
    <property type="entry name" value="ASPARAGINE SYNTHETASE (GLUTAMINE-HYDROLYZING)"/>
    <property type="match status" value="1"/>
</dbReference>
<evidence type="ECO:0000313" key="10">
    <source>
        <dbReference type="EMBL" id="AEP09353.1"/>
    </source>
</evidence>
<dbReference type="Pfam" id="PF00733">
    <property type="entry name" value="Asn_synthase"/>
    <property type="match status" value="1"/>
</dbReference>
<evidence type="ECO:0000256" key="2">
    <source>
        <dbReference type="ARBA" id="ARBA00005752"/>
    </source>
</evidence>
<dbReference type="RefSeq" id="WP_014102576.1">
    <property type="nucleotide sequence ID" value="NC_016026.1"/>
</dbReference>
<keyword evidence="11" id="KW-1185">Reference proteome</keyword>
<dbReference type="InterPro" id="IPR014729">
    <property type="entry name" value="Rossmann-like_a/b/a_fold"/>
</dbReference>
<keyword evidence="5 8" id="KW-0067">ATP-binding</keyword>
<organism evidence="10 11">
    <name type="scientific">Micavibrio aeruginosavorus (strain ARL-13)</name>
    <dbReference type="NCBI Taxonomy" id="856793"/>
    <lineage>
        <taxon>Bacteria</taxon>
        <taxon>Pseudomonadati</taxon>
        <taxon>Bdellovibrionota</taxon>
        <taxon>Bdellovibrionia</taxon>
        <taxon>Bdellovibrionales</taxon>
        <taxon>Pseudobdellovibrionaceae</taxon>
        <taxon>Micavibrio</taxon>
    </lineage>
</organism>
<dbReference type="InterPro" id="IPR029055">
    <property type="entry name" value="Ntn_hydrolases_N"/>
</dbReference>